<reference evidence="1" key="1">
    <citation type="submission" date="2021-02" db="EMBL/GenBank/DDBJ databases">
        <authorList>
            <person name="Nowell W R."/>
        </authorList>
    </citation>
    <scope>NUCLEOTIDE SEQUENCE</scope>
</reference>
<feature type="non-terminal residue" evidence="1">
    <location>
        <position position="1"/>
    </location>
</feature>
<evidence type="ECO:0000313" key="2">
    <source>
        <dbReference type="Proteomes" id="UP000663874"/>
    </source>
</evidence>
<protein>
    <submittedName>
        <fullName evidence="1">Uncharacterized protein</fullName>
    </submittedName>
</protein>
<comment type="caution">
    <text evidence="1">The sequence shown here is derived from an EMBL/GenBank/DDBJ whole genome shotgun (WGS) entry which is preliminary data.</text>
</comment>
<dbReference type="EMBL" id="CAJOBE010055641">
    <property type="protein sequence ID" value="CAF4371049.1"/>
    <property type="molecule type" value="Genomic_DNA"/>
</dbReference>
<sequence>MAEMFSAAINSSKTGYQIDANRIREIRKIVGHKYPDFLMKTSSYQSESILGILNRKALNFETQNPQLFEGQDINDSINTSAK</sequence>
<gene>
    <name evidence="1" type="ORF">FNK824_LOCUS42992</name>
</gene>
<evidence type="ECO:0000313" key="1">
    <source>
        <dbReference type="EMBL" id="CAF4371049.1"/>
    </source>
</evidence>
<dbReference type="Proteomes" id="UP000663874">
    <property type="component" value="Unassembled WGS sequence"/>
</dbReference>
<organism evidence="1 2">
    <name type="scientific">Rotaria sordida</name>
    <dbReference type="NCBI Taxonomy" id="392033"/>
    <lineage>
        <taxon>Eukaryota</taxon>
        <taxon>Metazoa</taxon>
        <taxon>Spiralia</taxon>
        <taxon>Gnathifera</taxon>
        <taxon>Rotifera</taxon>
        <taxon>Eurotatoria</taxon>
        <taxon>Bdelloidea</taxon>
        <taxon>Philodinida</taxon>
        <taxon>Philodinidae</taxon>
        <taxon>Rotaria</taxon>
    </lineage>
</organism>
<accession>A0A820MBB8</accession>
<proteinExistence type="predicted"/>
<name>A0A820MBB8_9BILA</name>
<dbReference type="AlphaFoldDB" id="A0A820MBB8"/>